<dbReference type="PANTHER" id="PTHR23112:SF22">
    <property type="entry name" value="G-PROTEIN COUPLED RECEPTOR"/>
    <property type="match status" value="1"/>
</dbReference>
<feature type="transmembrane region" description="Helical" evidence="6">
    <location>
        <begin position="20"/>
        <end position="45"/>
    </location>
</feature>
<dbReference type="EMBL" id="PXOG01000185">
    <property type="protein sequence ID" value="RGP69231.1"/>
    <property type="molecule type" value="Genomic_DNA"/>
</dbReference>
<feature type="transmembrane region" description="Helical" evidence="6">
    <location>
        <begin position="57"/>
        <end position="77"/>
    </location>
</feature>
<dbReference type="OrthoDB" id="18453at2759"/>
<dbReference type="SUPFAM" id="SSF81321">
    <property type="entry name" value="Family A G protein-coupled receptor-like"/>
    <property type="match status" value="1"/>
</dbReference>
<feature type="domain" description="G-protein coupled receptors family 2 profile 2" evidence="7">
    <location>
        <begin position="1"/>
        <end position="289"/>
    </location>
</feature>
<evidence type="ECO:0000256" key="5">
    <source>
        <dbReference type="SAM" id="MobiDB-lite"/>
    </source>
</evidence>
<evidence type="ECO:0000259" key="7">
    <source>
        <dbReference type="PROSITE" id="PS50261"/>
    </source>
</evidence>
<organism evidence="8 9">
    <name type="scientific">Fusarium longipes</name>
    <dbReference type="NCBI Taxonomy" id="694270"/>
    <lineage>
        <taxon>Eukaryota</taxon>
        <taxon>Fungi</taxon>
        <taxon>Dikarya</taxon>
        <taxon>Ascomycota</taxon>
        <taxon>Pezizomycotina</taxon>
        <taxon>Sordariomycetes</taxon>
        <taxon>Hypocreomycetidae</taxon>
        <taxon>Hypocreales</taxon>
        <taxon>Nectriaceae</taxon>
        <taxon>Fusarium</taxon>
    </lineage>
</organism>
<gene>
    <name evidence="8" type="ORF">FLONG3_7867</name>
</gene>
<dbReference type="GO" id="GO:0007189">
    <property type="term" value="P:adenylate cyclase-activating G protein-coupled receptor signaling pathway"/>
    <property type="evidence" value="ECO:0007669"/>
    <property type="project" value="TreeGrafter"/>
</dbReference>
<dbReference type="GO" id="GO:0004930">
    <property type="term" value="F:G protein-coupled receptor activity"/>
    <property type="evidence" value="ECO:0007669"/>
    <property type="project" value="TreeGrafter"/>
</dbReference>
<dbReference type="GO" id="GO:0005886">
    <property type="term" value="C:plasma membrane"/>
    <property type="evidence" value="ECO:0007669"/>
    <property type="project" value="TreeGrafter"/>
</dbReference>
<evidence type="ECO:0000256" key="3">
    <source>
        <dbReference type="ARBA" id="ARBA00022989"/>
    </source>
</evidence>
<dbReference type="STRING" id="694270.A0A395S9Y5"/>
<sequence length="355" mass="39613">MADSFVKAPDGPGCQTQGFLLHTFVGADAMWTLAMSVNVYLAFYHRFDAQRLRKMEVPYLISCYGIPFLPAFIFIFIRNGDGVRVYGSAVQWCWITPEWDTLRIATFYAPIWVVIIITLGIYIRSGGTIYRKRKQLLKAHASGSGSGGLSYGNQSTTNYMKTTEVTVVRESIHEAEAVQLQNMGHQASVHVHEPTIAGSATASSAAVQQTNNPRPSTRPTHDIYKAAWAYTKVAMLFFAVILITWIPSSANRMYSHIHPNEVSKPLQFMSATVLPLQGFWNAVIYAVTSKAACKALLEERGIWVEKTRLNEPTWADEERSQKRSKNRTILGAEADDSESLRQLARPAKSDDGRSV</sequence>
<keyword evidence="2 6" id="KW-0812">Transmembrane</keyword>
<dbReference type="Proteomes" id="UP000266234">
    <property type="component" value="Unassembled WGS sequence"/>
</dbReference>
<reference evidence="8 9" key="1">
    <citation type="journal article" date="2018" name="PLoS Pathog.">
        <title>Evolution of structural diversity of trichothecenes, a family of toxins produced by plant pathogenic and entomopathogenic fungi.</title>
        <authorList>
            <person name="Proctor R.H."/>
            <person name="McCormick S.P."/>
            <person name="Kim H.S."/>
            <person name="Cardoza R.E."/>
            <person name="Stanley A.M."/>
            <person name="Lindo L."/>
            <person name="Kelly A."/>
            <person name="Brown D.W."/>
            <person name="Lee T."/>
            <person name="Vaughan M.M."/>
            <person name="Alexander N.J."/>
            <person name="Busman M."/>
            <person name="Gutierrez S."/>
        </authorList>
    </citation>
    <scope>NUCLEOTIDE SEQUENCE [LARGE SCALE GENOMIC DNA]</scope>
    <source>
        <strain evidence="8 9">NRRL 20695</strain>
    </source>
</reference>
<name>A0A395S9Y5_9HYPO</name>
<feature type="transmembrane region" description="Helical" evidence="6">
    <location>
        <begin position="266"/>
        <end position="287"/>
    </location>
</feature>
<evidence type="ECO:0000256" key="4">
    <source>
        <dbReference type="ARBA" id="ARBA00023136"/>
    </source>
</evidence>
<comment type="subcellular location">
    <subcellularLocation>
        <location evidence="1">Membrane</location>
        <topology evidence="1">Multi-pass membrane protein</topology>
    </subcellularLocation>
</comment>
<evidence type="ECO:0000256" key="6">
    <source>
        <dbReference type="SAM" id="Phobius"/>
    </source>
</evidence>
<accession>A0A395S9Y5</accession>
<feature type="region of interest" description="Disordered" evidence="5">
    <location>
        <begin position="314"/>
        <end position="355"/>
    </location>
</feature>
<evidence type="ECO:0000313" key="8">
    <source>
        <dbReference type="EMBL" id="RGP69231.1"/>
    </source>
</evidence>
<keyword evidence="4 6" id="KW-0472">Membrane</keyword>
<dbReference type="InterPro" id="IPR017981">
    <property type="entry name" value="GPCR_2-like_7TM"/>
</dbReference>
<dbReference type="PROSITE" id="PS50261">
    <property type="entry name" value="G_PROTEIN_RECEP_F2_4"/>
    <property type="match status" value="1"/>
</dbReference>
<evidence type="ECO:0000256" key="1">
    <source>
        <dbReference type="ARBA" id="ARBA00004141"/>
    </source>
</evidence>
<evidence type="ECO:0000313" key="9">
    <source>
        <dbReference type="Proteomes" id="UP000266234"/>
    </source>
</evidence>
<dbReference type="GO" id="GO:0007166">
    <property type="term" value="P:cell surface receptor signaling pathway"/>
    <property type="evidence" value="ECO:0007669"/>
    <property type="project" value="InterPro"/>
</dbReference>
<proteinExistence type="predicted"/>
<evidence type="ECO:0000256" key="2">
    <source>
        <dbReference type="ARBA" id="ARBA00022692"/>
    </source>
</evidence>
<comment type="caution">
    <text evidence="8">The sequence shown here is derived from an EMBL/GenBank/DDBJ whole genome shotgun (WGS) entry which is preliminary data.</text>
</comment>
<protein>
    <recommendedName>
        <fullName evidence="7">G-protein coupled receptors family 2 profile 2 domain-containing protein</fullName>
    </recommendedName>
</protein>
<dbReference type="Pfam" id="PF05462">
    <property type="entry name" value="Dicty_CAR"/>
    <property type="match status" value="1"/>
</dbReference>
<keyword evidence="3 6" id="KW-1133">Transmembrane helix</keyword>
<feature type="transmembrane region" description="Helical" evidence="6">
    <location>
        <begin position="227"/>
        <end position="246"/>
    </location>
</feature>
<keyword evidence="9" id="KW-1185">Reference proteome</keyword>
<dbReference type="AlphaFoldDB" id="A0A395S9Y5"/>
<dbReference type="Gene3D" id="1.20.1070.10">
    <property type="entry name" value="Rhodopsin 7-helix transmembrane proteins"/>
    <property type="match status" value="1"/>
</dbReference>
<feature type="transmembrane region" description="Helical" evidence="6">
    <location>
        <begin position="104"/>
        <end position="123"/>
    </location>
</feature>
<dbReference type="PANTHER" id="PTHR23112">
    <property type="entry name" value="G PROTEIN-COUPLED RECEPTOR 157-RELATED"/>
    <property type="match status" value="1"/>
</dbReference>